<evidence type="ECO:0000313" key="9">
    <source>
        <dbReference type="Proteomes" id="UP000032679"/>
    </source>
</evidence>
<dbReference type="GO" id="GO:0005524">
    <property type="term" value="F:ATP binding"/>
    <property type="evidence" value="ECO:0007669"/>
    <property type="project" value="UniProtKB-KW"/>
</dbReference>
<dbReference type="SMART" id="SM00847">
    <property type="entry name" value="HA2"/>
    <property type="match status" value="1"/>
</dbReference>
<dbReference type="CDD" id="cd18791">
    <property type="entry name" value="SF2_C_RHA"/>
    <property type="match status" value="1"/>
</dbReference>
<dbReference type="InterPro" id="IPR011545">
    <property type="entry name" value="DEAD/DEAH_box_helicase_dom"/>
</dbReference>
<dbReference type="AlphaFoldDB" id="A0A0D6MQY4"/>
<dbReference type="SMART" id="SM00490">
    <property type="entry name" value="HELICc"/>
    <property type="match status" value="1"/>
</dbReference>
<dbReference type="PIRSF" id="PIRSF005496">
    <property type="entry name" value="ATP_hel_hrpB"/>
    <property type="match status" value="1"/>
</dbReference>
<keyword evidence="9" id="KW-1185">Reference proteome</keyword>
<feature type="domain" description="Helicase ATP-binding" evidence="6">
    <location>
        <begin position="31"/>
        <end position="195"/>
    </location>
</feature>
<dbReference type="InterPro" id="IPR027417">
    <property type="entry name" value="P-loop_NTPase"/>
</dbReference>
<dbReference type="SUPFAM" id="SSF52540">
    <property type="entry name" value="P-loop containing nucleoside triphosphate hydrolases"/>
    <property type="match status" value="1"/>
</dbReference>
<protein>
    <submittedName>
        <fullName evidence="8">ATP-dependent RNA helicase hrpB</fullName>
    </submittedName>
</protein>
<sequence>MEIAARPQNPDHPMSANLPELPVSEALPALLHTLDAGRNAVLIAPPGAGKTTLVPLHLLDSPWRQDNRILIVEPRRVATRAAAHRMAQTLGERCGQTVGFRTRTDSAVSAETRIEVVTTGLLLRRLIADPMLDGIAAIAFDEVHERSLDLDLALALARDAQQMVRPDLRLIAMSATTDGAAFATLLEADLVESEGRAFPVDIRQARRDIPSLRELPDATARAVIEALATEAGDVLAFLPGIGEIRRTQSALGTLPDVTILALYGDLPGAEQDRVLRPDETGRRRVILATSIAETSLTVPGVRIVIDAGFRRSPTLDPGTGLSKLSTHRISRATATQRAGRAGRTQSGIAIRLWTDATQRSLAPFDKPEILDADLAGFALDTAAWTHATGTPPETLPLLTAPPNGALQAARTLLRDLGALDAEDQITALGQKIAAIGAHPRLGAMMCAAETDSARATAALLAALLEERDPIRTAPNTPKPPAELASRLDLIEGHVHSAAADRATLARIRDAARRYRQRLQTRAEPDPSVIPALVAAAFPDRVAQAKGERGRFRLANGTLARLNANDPLATASLLAVATLHVRTATEICLATVLDPDDLPPSLQSRLTRQIETALDSASGRVIARERLRLGALVLSDRSAAVDETDATALLLAAARGDLAGSLAWTDSCRQFQARIAHARTAGLAPDLPDLSDEALVASLDDWLAPYLTGLTRIAALRALDLLAILRNRLDYQTLSLIDCALPTHLDLRHARAAIDYTTPTPHIAARAQAFYGLTETPKLANGRVPLQCSLLSPAGRPQAITADLGSFWKTGWPDMRRDMRGRYPKHDWPEDPATAPDRTRR</sequence>
<dbReference type="Proteomes" id="UP000032679">
    <property type="component" value="Unassembled WGS sequence"/>
</dbReference>
<dbReference type="Pfam" id="PF00270">
    <property type="entry name" value="DEAD"/>
    <property type="match status" value="1"/>
</dbReference>
<dbReference type="Gene3D" id="1.20.120.1080">
    <property type="match status" value="1"/>
</dbReference>
<evidence type="ECO:0000256" key="1">
    <source>
        <dbReference type="ARBA" id="ARBA00022741"/>
    </source>
</evidence>
<feature type="domain" description="Helicase C-terminal" evidence="7">
    <location>
        <begin position="223"/>
        <end position="385"/>
    </location>
</feature>
<comment type="caution">
    <text evidence="8">The sequence shown here is derived from an EMBL/GenBank/DDBJ whole genome shotgun (WGS) entry which is preliminary data.</text>
</comment>
<dbReference type="Pfam" id="PF08482">
    <property type="entry name" value="HrpB_C"/>
    <property type="match status" value="1"/>
</dbReference>
<evidence type="ECO:0000259" key="6">
    <source>
        <dbReference type="PROSITE" id="PS51192"/>
    </source>
</evidence>
<dbReference type="Pfam" id="PF00271">
    <property type="entry name" value="Helicase_C"/>
    <property type="match status" value="1"/>
</dbReference>
<evidence type="ECO:0000313" key="8">
    <source>
        <dbReference type="EMBL" id="GAN55800.1"/>
    </source>
</evidence>
<dbReference type="InterPro" id="IPR013689">
    <property type="entry name" value="RNA_helicase_ATP-dep_HrpB_C"/>
</dbReference>
<reference evidence="8 9" key="1">
    <citation type="submission" date="2012-10" db="EMBL/GenBank/DDBJ databases">
        <title>Genome sequencing of Tanticharoenia sakaeratensis NBRC 103193.</title>
        <authorList>
            <person name="Azuma Y."/>
            <person name="Hadano H."/>
            <person name="Hirakawa H."/>
            <person name="Matsushita K."/>
        </authorList>
    </citation>
    <scope>NUCLEOTIDE SEQUENCE [LARGE SCALE GENOMIC DNA]</scope>
    <source>
        <strain evidence="8 9">NBRC 103193</strain>
    </source>
</reference>
<keyword evidence="2" id="KW-0378">Hydrolase</keyword>
<dbReference type="GO" id="GO:0003676">
    <property type="term" value="F:nucleic acid binding"/>
    <property type="evidence" value="ECO:0007669"/>
    <property type="project" value="InterPro"/>
</dbReference>
<evidence type="ECO:0000256" key="2">
    <source>
        <dbReference type="ARBA" id="ARBA00022801"/>
    </source>
</evidence>
<name>A0A0D6MQY4_9PROT</name>
<dbReference type="GO" id="GO:0016787">
    <property type="term" value="F:hydrolase activity"/>
    <property type="evidence" value="ECO:0007669"/>
    <property type="project" value="UniProtKB-KW"/>
</dbReference>
<dbReference type="InterPro" id="IPR014001">
    <property type="entry name" value="Helicase_ATP-bd"/>
</dbReference>
<evidence type="ECO:0000259" key="7">
    <source>
        <dbReference type="PROSITE" id="PS51194"/>
    </source>
</evidence>
<proteinExistence type="predicted"/>
<gene>
    <name evidence="8" type="ORF">Tasa_059_016</name>
</gene>
<dbReference type="NCBIfam" id="TIGR01970">
    <property type="entry name" value="DEAH_box_HrpB"/>
    <property type="match status" value="1"/>
</dbReference>
<keyword evidence="4" id="KW-0067">ATP-binding</keyword>
<evidence type="ECO:0000256" key="5">
    <source>
        <dbReference type="SAM" id="MobiDB-lite"/>
    </source>
</evidence>
<keyword evidence="3 8" id="KW-0347">Helicase</keyword>
<dbReference type="PROSITE" id="PS51194">
    <property type="entry name" value="HELICASE_CTER"/>
    <property type="match status" value="1"/>
</dbReference>
<dbReference type="Gene3D" id="3.40.50.300">
    <property type="entry name" value="P-loop containing nucleotide triphosphate hydrolases"/>
    <property type="match status" value="2"/>
</dbReference>
<dbReference type="STRING" id="1231623.Tasa_059_016"/>
<accession>A0A0D6MQY4</accession>
<dbReference type="InterPro" id="IPR001650">
    <property type="entry name" value="Helicase_C-like"/>
</dbReference>
<organism evidence="8 9">
    <name type="scientific">Tanticharoenia sakaeratensis NBRC 103193</name>
    <dbReference type="NCBI Taxonomy" id="1231623"/>
    <lineage>
        <taxon>Bacteria</taxon>
        <taxon>Pseudomonadati</taxon>
        <taxon>Pseudomonadota</taxon>
        <taxon>Alphaproteobacteria</taxon>
        <taxon>Acetobacterales</taxon>
        <taxon>Acetobacteraceae</taxon>
        <taxon>Tanticharoenia</taxon>
    </lineage>
</organism>
<dbReference type="PANTHER" id="PTHR43519">
    <property type="entry name" value="ATP-DEPENDENT RNA HELICASE HRPB"/>
    <property type="match status" value="1"/>
</dbReference>
<dbReference type="InterPro" id="IPR010225">
    <property type="entry name" value="HrpB"/>
</dbReference>
<dbReference type="CDD" id="cd17990">
    <property type="entry name" value="DEXHc_HrpB"/>
    <property type="match status" value="1"/>
</dbReference>
<keyword evidence="1" id="KW-0547">Nucleotide-binding</keyword>
<feature type="region of interest" description="Disordered" evidence="5">
    <location>
        <begin position="820"/>
        <end position="840"/>
    </location>
</feature>
<dbReference type="EMBL" id="BALE01000059">
    <property type="protein sequence ID" value="GAN55800.1"/>
    <property type="molecule type" value="Genomic_DNA"/>
</dbReference>
<evidence type="ECO:0000256" key="3">
    <source>
        <dbReference type="ARBA" id="ARBA00022806"/>
    </source>
</evidence>
<dbReference type="SMART" id="SM00487">
    <property type="entry name" value="DEXDc"/>
    <property type="match status" value="1"/>
</dbReference>
<dbReference type="InterPro" id="IPR049614">
    <property type="entry name" value="HrpB_DEXH"/>
</dbReference>
<evidence type="ECO:0000256" key="4">
    <source>
        <dbReference type="ARBA" id="ARBA00022840"/>
    </source>
</evidence>
<dbReference type="PROSITE" id="PS51192">
    <property type="entry name" value="HELICASE_ATP_BIND_1"/>
    <property type="match status" value="1"/>
</dbReference>
<dbReference type="GO" id="GO:0004386">
    <property type="term" value="F:helicase activity"/>
    <property type="evidence" value="ECO:0007669"/>
    <property type="project" value="UniProtKB-KW"/>
</dbReference>
<dbReference type="InterPro" id="IPR007502">
    <property type="entry name" value="Helicase-assoc_dom"/>
</dbReference>
<dbReference type="PANTHER" id="PTHR43519:SF1">
    <property type="entry name" value="ATP-DEPENDENT RNA HELICASE HRPB"/>
    <property type="match status" value="1"/>
</dbReference>